<sequence>MLALLYRERGYTRAELRGVVPDYQEATTDSGFERMFERDKQELRALGFPIEEVPESLLFEDDATFRYRIPRGSFTLPPLRFTAEETAVLGLAANAWTEASLGTVARRALRKLEPVLEASAVQDEPSPMIQPTVTVQEPAFAPLMEAVLRHRQVRFDYLAASTDEQTHRRLEPWGVGSRFGSWYVTGWDLDRQAERTFRLSRIVSEVRATAQTFEPPAGFSMNDRLDALEAAPALGSVAVDVAPGRGQMLRRMASAESLGAGTDGRDRLLVPVTEPERVADEVAAVGPDAFMPSPELADLPEADPLDAELGAADPLEALLQPGQPEPRLQTRVRASVLRRLRGAAQFQQRLRGAEVDWNRPSRRSRRTSTSSSEHLARLLEIVRYVYGHQGVDISEVAEHVEVDVDQVVEDLGLLFVCGRPGHTPDQLIEASWDGGPVNVSNAEEISDPVRLTQPEAAALMIGLQTLRSLPGEQTPAIDSALRKVAEAAGEPATVVDAVGARADTALAAASLEAAGHDEPEPLPEITAWSAAQDPIDSLVDLVRGAIDDRRRVRIQYIVASRDEVTEREIDPLHLTSSNTYWYVIAWCTKAQALREFRLDRVRSALVVGDAEVHEDPASRPRLRPRDPALSAETEIALVTDRRSRWIADQYRATRTAVVELPPLEGVAAEEAAVEEAPAARGRGGRPPVEFEAAQISFTTAEQAFSLVTRYGGQLGALAPPPVVQAGQQWVNTAMAPYLDTADDQEPELG</sequence>
<reference evidence="3 4" key="1">
    <citation type="journal article" date="2014" name="Genome Announc.">
        <title>Draft Genome Sequence of Kocuria palustris PEL.</title>
        <authorList>
            <person name="Sharma G."/>
            <person name="Khatri I."/>
            <person name="Subramanian S."/>
        </authorList>
    </citation>
    <scope>NUCLEOTIDE SEQUENCE [LARGE SCALE GENOMIC DNA]</scope>
    <source>
        <strain evidence="3 4">PEL</strain>
    </source>
</reference>
<proteinExistence type="predicted"/>
<accession>M2YAD2</accession>
<dbReference type="InterPro" id="IPR043839">
    <property type="entry name" value="PafC_HTH"/>
</dbReference>
<feature type="domain" description="PafC HTH" evidence="2">
    <location>
        <begin position="373"/>
        <end position="485"/>
    </location>
</feature>
<dbReference type="Pfam" id="PF13280">
    <property type="entry name" value="WYL"/>
    <property type="match status" value="2"/>
</dbReference>
<dbReference type="PANTHER" id="PTHR34580:SF3">
    <property type="entry name" value="PROTEIN PAFB"/>
    <property type="match status" value="1"/>
</dbReference>
<dbReference type="InterPro" id="IPR026881">
    <property type="entry name" value="WYL_dom"/>
</dbReference>
<evidence type="ECO:0000313" key="4">
    <source>
        <dbReference type="Proteomes" id="UP000009877"/>
    </source>
</evidence>
<dbReference type="AlphaFoldDB" id="M2YAD2"/>
<gene>
    <name evidence="3" type="ORF">C884_01486</name>
</gene>
<comment type="caution">
    <text evidence="3">The sequence shown here is derived from an EMBL/GenBank/DDBJ whole genome shotgun (WGS) entry which is preliminary data.</text>
</comment>
<dbReference type="Proteomes" id="UP000009877">
    <property type="component" value="Unassembled WGS sequence"/>
</dbReference>
<dbReference type="STRING" id="71999.KPaMU14_06445"/>
<dbReference type="RefSeq" id="WP_006215714.1">
    <property type="nucleotide sequence ID" value="NZ_ANHZ02000028.1"/>
</dbReference>
<evidence type="ECO:0000259" key="2">
    <source>
        <dbReference type="Pfam" id="PF19187"/>
    </source>
</evidence>
<dbReference type="EMBL" id="ANHZ02000028">
    <property type="protein sequence ID" value="EME35599.1"/>
    <property type="molecule type" value="Genomic_DNA"/>
</dbReference>
<organism evidence="3 4">
    <name type="scientific">Kocuria palustris PEL</name>
    <dbReference type="NCBI Taxonomy" id="1236550"/>
    <lineage>
        <taxon>Bacteria</taxon>
        <taxon>Bacillati</taxon>
        <taxon>Actinomycetota</taxon>
        <taxon>Actinomycetes</taxon>
        <taxon>Micrococcales</taxon>
        <taxon>Micrococcaceae</taxon>
        <taxon>Kocuria</taxon>
    </lineage>
</organism>
<protein>
    <submittedName>
        <fullName evidence="3">DeoR-family transcriptional regulator</fullName>
    </submittedName>
</protein>
<name>M2YAD2_9MICC</name>
<feature type="domain" description="WYL" evidence="1">
    <location>
        <begin position="139"/>
        <end position="203"/>
    </location>
</feature>
<dbReference type="Pfam" id="PF19187">
    <property type="entry name" value="HTH_PafC"/>
    <property type="match status" value="1"/>
</dbReference>
<dbReference type="PANTHER" id="PTHR34580">
    <property type="match status" value="1"/>
</dbReference>
<evidence type="ECO:0000313" key="3">
    <source>
        <dbReference type="EMBL" id="EME35599.1"/>
    </source>
</evidence>
<evidence type="ECO:0000259" key="1">
    <source>
        <dbReference type="Pfam" id="PF13280"/>
    </source>
</evidence>
<dbReference type="InterPro" id="IPR051534">
    <property type="entry name" value="CBASS_pafABC_assoc_protein"/>
</dbReference>
<keyword evidence="4" id="KW-1185">Reference proteome</keyword>
<dbReference type="PROSITE" id="PS52050">
    <property type="entry name" value="WYL"/>
    <property type="match status" value="2"/>
</dbReference>
<feature type="domain" description="WYL" evidence="1">
    <location>
        <begin position="539"/>
        <end position="604"/>
    </location>
</feature>